<dbReference type="Proteomes" id="UP000190074">
    <property type="component" value="Unassembled WGS sequence"/>
</dbReference>
<sequence>MVATGGDVVSSWVELMSEHGNDPWKAFKAVEAKAEAERARHHAFRRAKPLIRFWMNDPTGAPGLVYVGRVDYDDSIRGSFPFKNNTPTQGVLELRDDHYMSMWLKRLPNDPEYKKNVVITVDFYGGKKRWSGLLDHWTVKGKDHVKYLEVTFNDDLTHLQYLLAPPNPLLPIPLFQFPRIFALAGPAKWCISALIFINLFRVEGHPFTLPDDPFDLRSWATTIDWSLWQTHIKCSPWLLDDSTLWTFLSARMNPIDSVIADSLDDAQLTMTYRRVLSDEGETVEGLISAPTGHVANGALVFEVVDNSNATALEGTFFQGTILDGFVRSVITYGGGFIEDTLSVVSDDQTLQPDEYYQTGWLATMAKMPWLVVRDNEWTPIESSDLSWGPAKNVSVVVGGDNPAADAIAKLVIETVGNLLGYFLLGGFSSAGNIAADVIMPFIVGTIAAWLEWKNTGRATQLGWVHYMELYQQGAENNSWSLSALAALRGGFLVGRSETTHLMALHDSWIIPGLHIDIGQRLGSTVQSKGIEHIIWVNQLEEMTAAWDHSDGKHPLSWVLKAGKSDRAMSVGERMARLAKKMSEALNNVGVHLVQS</sequence>
<dbReference type="AlphaFoldDB" id="A0A1U0U7T4"/>
<gene>
    <name evidence="2" type="ORF">SAMEA2259716_02437</name>
</gene>
<evidence type="ECO:0000313" key="2">
    <source>
        <dbReference type="EMBL" id="SKM05053.1"/>
    </source>
</evidence>
<name>A0A1U0U7T4_9MYCO</name>
<reference evidence="2 3" key="1">
    <citation type="submission" date="2016-11" db="EMBL/GenBank/DDBJ databases">
        <authorList>
            <consortium name="Pathogen Informatics"/>
        </authorList>
    </citation>
    <scope>NUCLEOTIDE SEQUENCE [LARGE SCALE GENOMIC DNA]</scope>
    <source>
        <strain evidence="2 3">911</strain>
    </source>
</reference>
<dbReference type="Pfam" id="PF14594">
    <property type="entry name" value="Sipho_Gp37"/>
    <property type="match status" value="1"/>
</dbReference>
<feature type="domain" description="Gp28/Gp37-like" evidence="1">
    <location>
        <begin position="68"/>
        <end position="549"/>
    </location>
</feature>
<evidence type="ECO:0000313" key="3">
    <source>
        <dbReference type="Proteomes" id="UP000190074"/>
    </source>
</evidence>
<protein>
    <recommendedName>
        <fullName evidence="1">Gp28/Gp37-like domain-containing protein</fullName>
    </recommendedName>
</protein>
<organism evidence="2 3">
    <name type="scientific">Mycobacteroides abscessus subsp. massiliense</name>
    <dbReference type="NCBI Taxonomy" id="1962118"/>
    <lineage>
        <taxon>Bacteria</taxon>
        <taxon>Bacillati</taxon>
        <taxon>Actinomycetota</taxon>
        <taxon>Actinomycetes</taxon>
        <taxon>Mycobacteriales</taxon>
        <taxon>Mycobacteriaceae</taxon>
        <taxon>Mycobacteroides</taxon>
        <taxon>Mycobacteroides abscessus</taxon>
    </lineage>
</organism>
<evidence type="ECO:0000259" key="1">
    <source>
        <dbReference type="Pfam" id="PF14594"/>
    </source>
</evidence>
<accession>A0A1U0U7T4</accession>
<proteinExistence type="predicted"/>
<dbReference type="EMBL" id="FVGW01000004">
    <property type="protein sequence ID" value="SKM05053.1"/>
    <property type="molecule type" value="Genomic_DNA"/>
</dbReference>
<dbReference type="InterPro" id="IPR029432">
    <property type="entry name" value="Gp28/Gp37-like_dom"/>
</dbReference>